<organism evidence="1 2">
    <name type="scientific">Pseudovirgaria hyperparasitica</name>
    <dbReference type="NCBI Taxonomy" id="470096"/>
    <lineage>
        <taxon>Eukaryota</taxon>
        <taxon>Fungi</taxon>
        <taxon>Dikarya</taxon>
        <taxon>Ascomycota</taxon>
        <taxon>Pezizomycotina</taxon>
        <taxon>Dothideomycetes</taxon>
        <taxon>Dothideomycetes incertae sedis</taxon>
        <taxon>Acrospermales</taxon>
        <taxon>Acrospermaceae</taxon>
        <taxon>Pseudovirgaria</taxon>
    </lineage>
</organism>
<evidence type="ECO:0000313" key="2">
    <source>
        <dbReference type="Proteomes" id="UP000799437"/>
    </source>
</evidence>
<dbReference type="GeneID" id="54487545"/>
<evidence type="ECO:0000313" key="1">
    <source>
        <dbReference type="EMBL" id="KAF2762169.1"/>
    </source>
</evidence>
<sequence length="606" mass="69431">MIRNGAVTQNVPFEEDVPSGTVIRHPPRRIVTTAPSTTHCRFPLSPNVYRQSSSPLQYAATDHTPKDPSTLRQNVCLSDIDTDEGSDGNEDKAVSKPRPLRIVKRGITRVSSHQHIQLLLPTLVESERAEDRQVSNQLPSMVRSGPVRHESLRQEANSEEIRQNSEHRIIAVRQYLPSASASVPRDLEDRQGFPVVTAAWNESQCSIHDAFKSYHIPEGSTKVTMLYWNNALNWIGNNLHSFSLVEPASRQYLNEEKLNDAEVNCRRMSKFWNTKLDGFVKRLQQVLEYLELPELETRQSLHEEHQKWQHAKPTLEEMCSDTTCLSTCFQSMWEFMEKNRCKCQVLDIHHSSRLFEILVDISTFTMEDLEMLLERVWGIIEILQKSRKVEEWLLTYAETSSPRTERHVSRERTLAVAKEEPEEDDKDERHQEKVQKEIQELLNIDNNCGLKRKPAVSCRQGATRERLILRTEGIDRNEIQQLWQEVTDAFSKLMPKARLAFRSIQEPGLLTPVELHSQAAEGFSATMENAQLNIIRESRHDRPLSFVPGLEVINTPLQSPSTVAPATPLATMPMPLFHSRARMRPKTIRGESPVPITILDSGKTQK</sequence>
<dbReference type="EMBL" id="ML996566">
    <property type="protein sequence ID" value="KAF2762169.1"/>
    <property type="molecule type" value="Genomic_DNA"/>
</dbReference>
<name>A0A6A6WIP4_9PEZI</name>
<accession>A0A6A6WIP4</accession>
<dbReference type="AlphaFoldDB" id="A0A6A6WIP4"/>
<dbReference type="RefSeq" id="XP_033604620.1">
    <property type="nucleotide sequence ID" value="XM_033746491.1"/>
</dbReference>
<gene>
    <name evidence="1" type="ORF">EJ05DRAFT_497036</name>
</gene>
<reference evidence="1" key="1">
    <citation type="journal article" date="2020" name="Stud. Mycol.">
        <title>101 Dothideomycetes genomes: a test case for predicting lifestyles and emergence of pathogens.</title>
        <authorList>
            <person name="Haridas S."/>
            <person name="Albert R."/>
            <person name="Binder M."/>
            <person name="Bloem J."/>
            <person name="Labutti K."/>
            <person name="Salamov A."/>
            <person name="Andreopoulos B."/>
            <person name="Baker S."/>
            <person name="Barry K."/>
            <person name="Bills G."/>
            <person name="Bluhm B."/>
            <person name="Cannon C."/>
            <person name="Castanera R."/>
            <person name="Culley D."/>
            <person name="Daum C."/>
            <person name="Ezra D."/>
            <person name="Gonzalez J."/>
            <person name="Henrissat B."/>
            <person name="Kuo A."/>
            <person name="Liang C."/>
            <person name="Lipzen A."/>
            <person name="Lutzoni F."/>
            <person name="Magnuson J."/>
            <person name="Mondo S."/>
            <person name="Nolan M."/>
            <person name="Ohm R."/>
            <person name="Pangilinan J."/>
            <person name="Park H.-J."/>
            <person name="Ramirez L."/>
            <person name="Alfaro M."/>
            <person name="Sun H."/>
            <person name="Tritt A."/>
            <person name="Yoshinaga Y."/>
            <person name="Zwiers L.-H."/>
            <person name="Turgeon B."/>
            <person name="Goodwin S."/>
            <person name="Spatafora J."/>
            <person name="Crous P."/>
            <person name="Grigoriev I."/>
        </authorList>
    </citation>
    <scope>NUCLEOTIDE SEQUENCE</scope>
    <source>
        <strain evidence="1">CBS 121739</strain>
    </source>
</reference>
<protein>
    <submittedName>
        <fullName evidence="1">Uncharacterized protein</fullName>
    </submittedName>
</protein>
<dbReference type="Proteomes" id="UP000799437">
    <property type="component" value="Unassembled WGS sequence"/>
</dbReference>
<keyword evidence="2" id="KW-1185">Reference proteome</keyword>
<proteinExistence type="predicted"/>